<dbReference type="RefSeq" id="WP_188648491.1">
    <property type="nucleotide sequence ID" value="NZ_BMHQ01000010.1"/>
</dbReference>
<dbReference type="EMBL" id="BMHQ01000010">
    <property type="protein sequence ID" value="GGE24124.1"/>
    <property type="molecule type" value="Genomic_DNA"/>
</dbReference>
<comment type="caution">
    <text evidence="3">The sequence shown here is derived from an EMBL/GenBank/DDBJ whole genome shotgun (WGS) entry which is preliminary data.</text>
</comment>
<keyword evidence="1" id="KW-0812">Transmembrane</keyword>
<accession>A0A8J2VIK0</accession>
<name>A0A8J2VIK0_9BACL</name>
<feature type="transmembrane region" description="Helical" evidence="1">
    <location>
        <begin position="534"/>
        <end position="551"/>
    </location>
</feature>
<keyword evidence="1" id="KW-0472">Membrane</keyword>
<reference evidence="3" key="2">
    <citation type="submission" date="2020-09" db="EMBL/GenBank/DDBJ databases">
        <authorList>
            <person name="Sun Q."/>
            <person name="Zhou Y."/>
        </authorList>
    </citation>
    <scope>NUCLEOTIDE SEQUENCE</scope>
    <source>
        <strain evidence="3">CGMCC 1.15179</strain>
    </source>
</reference>
<evidence type="ECO:0000256" key="1">
    <source>
        <dbReference type="SAM" id="Phobius"/>
    </source>
</evidence>
<reference evidence="3" key="1">
    <citation type="journal article" date="2014" name="Int. J. Syst. Evol. Microbiol.">
        <title>Complete genome sequence of Corynebacterium casei LMG S-19264T (=DSM 44701T), isolated from a smear-ripened cheese.</title>
        <authorList>
            <consortium name="US DOE Joint Genome Institute (JGI-PGF)"/>
            <person name="Walter F."/>
            <person name="Albersmeier A."/>
            <person name="Kalinowski J."/>
            <person name="Ruckert C."/>
        </authorList>
    </citation>
    <scope>NUCLEOTIDE SEQUENCE</scope>
    <source>
        <strain evidence="3">CGMCC 1.15179</strain>
    </source>
</reference>
<evidence type="ECO:0000313" key="3">
    <source>
        <dbReference type="EMBL" id="GGE24124.1"/>
    </source>
</evidence>
<feature type="transmembrane region" description="Helical" evidence="1">
    <location>
        <begin position="410"/>
        <end position="427"/>
    </location>
</feature>
<dbReference type="Proteomes" id="UP000625210">
    <property type="component" value="Unassembled WGS sequence"/>
</dbReference>
<evidence type="ECO:0000313" key="4">
    <source>
        <dbReference type="Proteomes" id="UP000625210"/>
    </source>
</evidence>
<feature type="transmembrane region" description="Helical" evidence="1">
    <location>
        <begin position="644"/>
        <end position="664"/>
    </location>
</feature>
<feature type="signal peptide" evidence="2">
    <location>
        <begin position="1"/>
        <end position="20"/>
    </location>
</feature>
<protein>
    <submittedName>
        <fullName evidence="3">Membrane protein</fullName>
    </submittedName>
</protein>
<sequence>MRFLYLLSICIHLWTPSYMANPPSSLSPVRQVWVILIPGWTMDDLHTMSQMDQWLLHSRVGGINGKTGSNKDALPPAYASLGAGSRAVAPDDAGFFYAYEQMPLPGGFSAVRVDEAYRQRTGWTAPPKGIVYPKVMEYIRENEKSSYRITPGALGESLRRHGRGVYVLGNLDQGDLPIRLAPFLAMDARGAVPAGEIGRTVFKRDVTRPYGVKTDYAQLAKRLVEWKKPGMAVVELGDLYRLEQLAGEMTPEQFQSVRQRVLTEIRQFLKDVQQKTGSDRLLFVLSPGPTKTQSKLEFLLPAVLYRPGQEPGLLTSATTRRQGIISNMDVAPTILQALHVPPDSSMLGQPVTSVSGGLNDFWSIMHQVQYYSALRPSVLYLYILLQLAGLLLALYMLVKRRKGTEKWIQMLMIALMLVPFLFLIIPGSWTPPFWVTGGLLLAAGIGLSWWLLRLPTLPLLFWIGVISSVPLIADVIRGSLWVQHSFLGYDPVKGARYYGIGNEYMGVVIGAVLLASGAWIEWKQPKWGWQLRMGMGLLFAGLVFFFAFPFWGTNAGGALAATVAFGVAYVRFFRLGYSSTWLVWGLLIGAGILALIFVNVCLAPEQPSHIGRAMGLAEAGNVQEIGLILKRKVEMNLKLIRLSLWGKTFLVSLGVMAVLAYRPIQGIQRVRSRYPQLYHAFYAAWIGALTALLFNDSGIVAAATTMLYVVIPLLFVGLREWISPSGKGSKAISV</sequence>
<feature type="transmembrane region" description="Helical" evidence="1">
    <location>
        <begin position="433"/>
        <end position="452"/>
    </location>
</feature>
<feature type="transmembrane region" description="Helical" evidence="1">
    <location>
        <begin position="676"/>
        <end position="694"/>
    </location>
</feature>
<feature type="transmembrane region" description="Helical" evidence="1">
    <location>
        <begin position="379"/>
        <end position="398"/>
    </location>
</feature>
<evidence type="ECO:0000256" key="2">
    <source>
        <dbReference type="SAM" id="SignalP"/>
    </source>
</evidence>
<organism evidence="3 4">
    <name type="scientific">Marinithermofilum abyssi</name>
    <dbReference type="NCBI Taxonomy" id="1571185"/>
    <lineage>
        <taxon>Bacteria</taxon>
        <taxon>Bacillati</taxon>
        <taxon>Bacillota</taxon>
        <taxon>Bacilli</taxon>
        <taxon>Bacillales</taxon>
        <taxon>Thermoactinomycetaceae</taxon>
        <taxon>Marinithermofilum</taxon>
    </lineage>
</organism>
<feature type="chain" id="PRO_5039475142" evidence="2">
    <location>
        <begin position="21"/>
        <end position="734"/>
    </location>
</feature>
<dbReference type="InterPro" id="IPR017850">
    <property type="entry name" value="Alkaline_phosphatase_core_sf"/>
</dbReference>
<keyword evidence="2" id="KW-0732">Signal</keyword>
<gene>
    <name evidence="3" type="ORF">GCM10011571_27800</name>
</gene>
<dbReference type="SUPFAM" id="SSF53649">
    <property type="entry name" value="Alkaline phosphatase-like"/>
    <property type="match status" value="1"/>
</dbReference>
<keyword evidence="4" id="KW-1185">Reference proteome</keyword>
<dbReference type="AlphaFoldDB" id="A0A8J2VIK0"/>
<feature type="transmembrane region" description="Helical" evidence="1">
    <location>
        <begin position="557"/>
        <end position="574"/>
    </location>
</feature>
<keyword evidence="1" id="KW-1133">Transmembrane helix</keyword>
<feature type="transmembrane region" description="Helical" evidence="1">
    <location>
        <begin position="700"/>
        <end position="718"/>
    </location>
</feature>
<feature type="transmembrane region" description="Helical" evidence="1">
    <location>
        <begin position="504"/>
        <end position="522"/>
    </location>
</feature>
<proteinExistence type="predicted"/>
<feature type="transmembrane region" description="Helical" evidence="1">
    <location>
        <begin position="581"/>
        <end position="600"/>
    </location>
</feature>
<feature type="transmembrane region" description="Helical" evidence="1">
    <location>
        <begin position="459"/>
        <end position="484"/>
    </location>
</feature>